<dbReference type="InterPro" id="IPR011604">
    <property type="entry name" value="PDDEXK-like_dom_sf"/>
</dbReference>
<dbReference type="AlphaFoldDB" id="A0A0F9PFF7"/>
<proteinExistence type="predicted"/>
<dbReference type="SUPFAM" id="SSF52980">
    <property type="entry name" value="Restriction endonuclease-like"/>
    <property type="match status" value="1"/>
</dbReference>
<name>A0A0F9PFF7_9ZZZZ</name>
<gene>
    <name evidence="3" type="ORF">LCGC14_0907230</name>
</gene>
<feature type="domain" description="YqaJ viral recombinase" evidence="2">
    <location>
        <begin position="15"/>
        <end position="151"/>
    </location>
</feature>
<evidence type="ECO:0000259" key="2">
    <source>
        <dbReference type="Pfam" id="PF09588"/>
    </source>
</evidence>
<keyword evidence="1" id="KW-0175">Coiled coil</keyword>
<feature type="coiled-coil region" evidence="1">
    <location>
        <begin position="224"/>
        <end position="251"/>
    </location>
</feature>
<comment type="caution">
    <text evidence="3">The sequence shown here is derived from an EMBL/GenBank/DDBJ whole genome shotgun (WGS) entry which is preliminary data.</text>
</comment>
<sequence>MPKMTVVDLNQRSDEWLNWRSLGVTATDIPVILGLSPYKTVWQLWAEKTGRINPPDLSGNPNIQRGIALEDEARKVAENRYGEILLPVCGECARWDVLRASFDGIDSHNQPYEFKAPSKAVWEDLEANGVASPTFKLYEAQVQAQLTVAGTRVGRLIFYREDGSDQDFEIRLTPERENQILEAAKQFWEQVQTKTPPELDPDRDSYIPESGTEKFKWEAYADAWRSQQHRIRKLKDELKALEKDQKGVQRAMTDLMGAFQRADIGGVKVTRFEKAGSIDYLAYLRDTFPGKDVSSELEPYRKPTREEVRFTKSEDDLVNPAVDELVTSVKAAYF</sequence>
<dbReference type="NCBIfam" id="TIGR03033">
    <property type="entry name" value="phage_rel_nuc"/>
    <property type="match status" value="1"/>
</dbReference>
<evidence type="ECO:0000313" key="3">
    <source>
        <dbReference type="EMBL" id="KKN23222.1"/>
    </source>
</evidence>
<reference evidence="3" key="1">
    <citation type="journal article" date="2015" name="Nature">
        <title>Complex archaea that bridge the gap between prokaryotes and eukaryotes.</title>
        <authorList>
            <person name="Spang A."/>
            <person name="Saw J.H."/>
            <person name="Jorgensen S.L."/>
            <person name="Zaremba-Niedzwiedzka K."/>
            <person name="Martijn J."/>
            <person name="Lind A.E."/>
            <person name="van Eijk R."/>
            <person name="Schleper C."/>
            <person name="Guy L."/>
            <person name="Ettema T.J."/>
        </authorList>
    </citation>
    <scope>NUCLEOTIDE SEQUENCE</scope>
</reference>
<protein>
    <recommendedName>
        <fullName evidence="2">YqaJ viral recombinase domain-containing protein</fullName>
    </recommendedName>
</protein>
<dbReference type="InterPro" id="IPR011335">
    <property type="entry name" value="Restrct_endonuc-II-like"/>
</dbReference>
<accession>A0A0F9PFF7</accession>
<dbReference type="InterPro" id="IPR017482">
    <property type="entry name" value="Lambda-type_endonuclease"/>
</dbReference>
<evidence type="ECO:0000256" key="1">
    <source>
        <dbReference type="SAM" id="Coils"/>
    </source>
</evidence>
<organism evidence="3">
    <name type="scientific">marine sediment metagenome</name>
    <dbReference type="NCBI Taxonomy" id="412755"/>
    <lineage>
        <taxon>unclassified sequences</taxon>
        <taxon>metagenomes</taxon>
        <taxon>ecological metagenomes</taxon>
    </lineage>
</organism>
<dbReference type="EMBL" id="LAZR01002993">
    <property type="protein sequence ID" value="KKN23222.1"/>
    <property type="molecule type" value="Genomic_DNA"/>
</dbReference>
<dbReference type="Gene3D" id="3.90.320.10">
    <property type="match status" value="1"/>
</dbReference>
<dbReference type="Pfam" id="PF09588">
    <property type="entry name" value="YqaJ"/>
    <property type="match status" value="1"/>
</dbReference>
<dbReference type="InterPro" id="IPR019080">
    <property type="entry name" value="YqaJ_viral_recombinase"/>
</dbReference>